<keyword evidence="2" id="KW-0863">Zinc-finger</keyword>
<dbReference type="PANTHER" id="PTHR21725">
    <property type="entry name" value="E3 UBIQUITIN-PROTEIN LIGASE UBR4"/>
    <property type="match status" value="1"/>
</dbReference>
<dbReference type="Proteomes" id="UP000823941">
    <property type="component" value="Chromosome 15"/>
</dbReference>
<evidence type="ECO:0000256" key="2">
    <source>
        <dbReference type="ARBA" id="ARBA00022771"/>
    </source>
</evidence>
<dbReference type="InterPro" id="IPR045189">
    <property type="entry name" value="UBR4-like"/>
</dbReference>
<protein>
    <recommendedName>
        <fullName evidence="7">UBR-type domain-containing protein</fullName>
    </recommendedName>
</protein>
<feature type="domain" description="UBR-type" evidence="7">
    <location>
        <begin position="721"/>
        <end position="790"/>
    </location>
</feature>
<dbReference type="InterPro" id="IPR036322">
    <property type="entry name" value="WD40_repeat_dom_sf"/>
</dbReference>
<proteinExistence type="predicted"/>
<feature type="region of interest" description="Disordered" evidence="5">
    <location>
        <begin position="465"/>
        <end position="489"/>
    </location>
</feature>
<reference evidence="8 9" key="1">
    <citation type="submission" date="2021-06" db="EMBL/GenBank/DDBJ databases">
        <title>A haploid diamondback moth (Plutella xylostella L.) genome assembly resolves 31 chromosomes and identifies a diamide resistance mutation.</title>
        <authorList>
            <person name="Ward C.M."/>
            <person name="Perry K.D."/>
            <person name="Baker G."/>
            <person name="Powis K."/>
            <person name="Heckel D.G."/>
            <person name="Baxter S.W."/>
        </authorList>
    </citation>
    <scope>NUCLEOTIDE SEQUENCE [LARGE SCALE GENOMIC DNA]</scope>
    <source>
        <strain evidence="8 9">LV</strain>
        <tissue evidence="8">Single pupa</tissue>
    </source>
</reference>
<feature type="zinc finger region" description="UBR-type" evidence="4">
    <location>
        <begin position="721"/>
        <end position="790"/>
    </location>
</feature>
<feature type="compositionally biased region" description="Low complexity" evidence="5">
    <location>
        <begin position="538"/>
        <end position="548"/>
    </location>
</feature>
<feature type="compositionally biased region" description="Low complexity" evidence="5">
    <location>
        <begin position="465"/>
        <end position="485"/>
    </location>
</feature>
<dbReference type="Pfam" id="PF02207">
    <property type="entry name" value="zf-UBR"/>
    <property type="match status" value="1"/>
</dbReference>
<dbReference type="InterPro" id="IPR045841">
    <property type="entry name" value="E3_UBR4_N"/>
</dbReference>
<evidence type="ECO:0000259" key="7">
    <source>
        <dbReference type="PROSITE" id="PS51157"/>
    </source>
</evidence>
<feature type="region of interest" description="Disordered" evidence="5">
    <location>
        <begin position="795"/>
        <end position="829"/>
    </location>
</feature>
<feature type="compositionally biased region" description="Low complexity" evidence="5">
    <location>
        <begin position="1762"/>
        <end position="1775"/>
    </location>
</feature>
<dbReference type="Pfam" id="PF19423">
    <property type="entry name" value="E3_UBR4_N"/>
    <property type="match status" value="2"/>
</dbReference>
<dbReference type="PANTHER" id="PTHR21725:SF1">
    <property type="entry name" value="E3 UBIQUITIN-PROTEIN LIGASE UBR4"/>
    <property type="match status" value="1"/>
</dbReference>
<feature type="signal peptide" evidence="6">
    <location>
        <begin position="1"/>
        <end position="19"/>
    </location>
</feature>
<keyword evidence="9" id="KW-1185">Reference proteome</keyword>
<gene>
    <name evidence="8" type="ORF">JYU34_010853</name>
</gene>
<evidence type="ECO:0000256" key="1">
    <source>
        <dbReference type="ARBA" id="ARBA00022723"/>
    </source>
</evidence>
<dbReference type="EMBL" id="JAHIBW010000015">
    <property type="protein sequence ID" value="KAG7303939.1"/>
    <property type="molecule type" value="Genomic_DNA"/>
</dbReference>
<feature type="compositionally biased region" description="Polar residues" evidence="5">
    <location>
        <begin position="1497"/>
        <end position="1507"/>
    </location>
</feature>
<evidence type="ECO:0000256" key="3">
    <source>
        <dbReference type="ARBA" id="ARBA00022833"/>
    </source>
</evidence>
<feature type="compositionally biased region" description="Polar residues" evidence="5">
    <location>
        <begin position="517"/>
        <end position="532"/>
    </location>
</feature>
<feature type="region of interest" description="Disordered" evidence="5">
    <location>
        <begin position="1308"/>
        <end position="1343"/>
    </location>
</feature>
<feature type="region of interest" description="Disordered" evidence="5">
    <location>
        <begin position="1840"/>
        <end position="1950"/>
    </location>
</feature>
<feature type="compositionally biased region" description="Polar residues" evidence="5">
    <location>
        <begin position="1867"/>
        <end position="1877"/>
    </location>
</feature>
<evidence type="ECO:0000256" key="6">
    <source>
        <dbReference type="SAM" id="SignalP"/>
    </source>
</evidence>
<dbReference type="CDD" id="cd19680">
    <property type="entry name" value="UBR-box_UBR4"/>
    <property type="match status" value="1"/>
</dbReference>
<feature type="region of interest" description="Disordered" evidence="5">
    <location>
        <begin position="504"/>
        <end position="548"/>
    </location>
</feature>
<dbReference type="PROSITE" id="PS51157">
    <property type="entry name" value="ZF_UBR"/>
    <property type="match status" value="1"/>
</dbReference>
<comment type="caution">
    <text evidence="8">The sequence shown here is derived from an EMBL/GenBank/DDBJ whole genome shotgun (WGS) entry which is preliminary data.</text>
</comment>
<sequence>MPDLLELLATLTHICLADAASAAEAHQFMPDLLELLATLTHICLADAASATEAHQFMPDLLELLATLTHICLADAASAAEAHQFMPDLLELLATLTHICLADAASAAEAHQFMPDLLELLATLTHICFADAASAAEAHQFMPDLLELLATLVDCCRISAGMELECLTETGASESVAAVNATRLLVCGTLCPIGPGAGPSPPPALGAWLRAQMPANASQALDRLSAPPPIQSRNTAIYANDIIPSESAVLNLVSSHCEIMSCGGVYSAWASLRMLGYSAAKLLEAGAGKLAEEPALAAAAGDLVVPALTDGRLEFMSEPLSCTLTTLVPQQLKAEQLIHEHILRTTYPMLVEHLQPATEKTLRHMVKYWEKILDRPAGRLAYEVVFAEGSEYSLGKILLSAPNARNPYAERVIKLFIKIFAGCESSELSSSLCISVCKFLGVADKEKVASLLSHICFGGPAAPPSAGTANASPVETELATPTTAAPEPNPASLALRNALRSVFRTEPTDTPSPAPRIQSDTAQPSTNSDTGSWSDAKPEAAAVPDAPAVPLSDATNDNALLLTHLCKHITMHCTEEVSERCLALLISVCGDTAPAPLLLKEMCRLADAHNGQGHKQLFQACVNQLNVCVEQLSSPEVLEKLESGAADAGVAPQLESCGALLAYLADALHATSSAQPHTWRSVSPTWESPSDLGFDFECTDEQQDDDDTSADDSDEDAMLQYKLCTFTVTQREFMNQHWYHCHTCKMVDGVGVCSVCARVCHKSHDVSYAKFGNFFCDCGAKTDSSCQALVKRSATAGAGRGGSSDEPPPAPSLRRRPSSPAPSALPAPPRRPALIHFIQGSRQYLSSYPEWTAVTEKIGRLLSALCGPVRAACERGAAVGAHGRAQRALAQLHLGDKHITSTDNLMLPTLGSQEGAFENVRMSYTGENGQTIRQLMSSHKLRRVAMCCLASPQGRRQHLAVSHEKGKITVLQLSALLKQADSSKHKLTLTRLSSAPIPFTVISLSGNAANEDLLAVCGLKECHVLTFNSGGAVSDHLVINADVEATNYIIKAIWLPGSQTQLALVTSAFVKIFDLSTDLNNPMHYFLVPSGKIRDVTFVNQEGEQQMLCMSSAGHIYWQPMSEESRATLGTFYVTNTLEVLHPEIQDVAGLVGGGGVSIYYSHTLKMLFFSYAQGKSFLAPLNTVEESVKGSAMITLSSSSSQKEGGRSGKQGGAQSLCQWAEVPGHPGLVTAVMQVSNNPVVLMLTPNSIAVQEIKVVPAKAKITDMVAVRHWCGAGGEQKSTLILLCEDGSLRMYAASPEHTGYWLSPAIQPTHAPRRRPRALPHSSRKSHQATKSSAPGSPQFPIDFFEHCLTMTDIEFAGNDLLQVYNTAQIKHRLNTTGLYVVSTKMSGFTMEINNSDPNVVICGIRLLLGSQDVARTPSYVEIYGRSIPTIVVRSRWYDIPLTREESLQSDKKLTVVFGPSQDPDGVTMIDSVKVYGKNKEQFGWPEETEDSASCPSSSKIAQESEGGIGSWKPSPLERLACSALEALELGAVATSAVGAEGAAEAAMRLLCAPASAQLHARAQCLLRNLHGSNYHQYKDQAILKYVYDTLVELDATAEARNIDPEAYFRAVVLARSVAVTRPAHLVQAAPPAPPPPADGDWSIYWSPQDPSSPPHLVSLLVRVLRRLGACAAPAGGVLRPGLRHADTVLHALLDILHAATLHAPPHMVDFANQIYLSLLLCEDQTISFGAKCALMRVLRPRVKRRRVYIPSPPNTPGASTTTTTQPPASITEVTSSEAEARDEQQESQFMDVDDPMEPIVLLAPDGGLEALLDIPPDADDETMVELAIALSLQEQAPASAPPPAPQAANVSPPQSDDEGSTAATDGSTLRTSPADAGGSAGSESGSGADSIGPVSGRSSAYGEMSAPAAGGMQATSTAPVPIPGPSTSSSSSTAARSHESDGSARKLHALRLSLLTAALDKIPTLKNYPGVRAIPFM</sequence>
<feature type="compositionally biased region" description="Low complexity" evidence="5">
    <location>
        <begin position="1932"/>
        <end position="1941"/>
    </location>
</feature>
<keyword evidence="1" id="KW-0479">Metal-binding</keyword>
<evidence type="ECO:0000313" key="8">
    <source>
        <dbReference type="EMBL" id="KAG7303939.1"/>
    </source>
</evidence>
<keyword evidence="6" id="KW-0732">Signal</keyword>
<accession>A0ABQ7QFH1</accession>
<feature type="compositionally biased region" description="Basic residues" evidence="5">
    <location>
        <begin position="1316"/>
        <end position="1333"/>
    </location>
</feature>
<organism evidence="8 9">
    <name type="scientific">Plutella xylostella</name>
    <name type="common">Diamondback moth</name>
    <name type="synonym">Plutella maculipennis</name>
    <dbReference type="NCBI Taxonomy" id="51655"/>
    <lineage>
        <taxon>Eukaryota</taxon>
        <taxon>Metazoa</taxon>
        <taxon>Ecdysozoa</taxon>
        <taxon>Arthropoda</taxon>
        <taxon>Hexapoda</taxon>
        <taxon>Insecta</taxon>
        <taxon>Pterygota</taxon>
        <taxon>Neoptera</taxon>
        <taxon>Endopterygota</taxon>
        <taxon>Lepidoptera</taxon>
        <taxon>Glossata</taxon>
        <taxon>Ditrysia</taxon>
        <taxon>Yponomeutoidea</taxon>
        <taxon>Plutellidae</taxon>
        <taxon>Plutella</taxon>
    </lineage>
</organism>
<feature type="non-terminal residue" evidence="8">
    <location>
        <position position="1983"/>
    </location>
</feature>
<name>A0ABQ7QFH1_PLUXY</name>
<feature type="region of interest" description="Disordered" evidence="5">
    <location>
        <begin position="1753"/>
        <end position="1801"/>
    </location>
</feature>
<evidence type="ECO:0000313" key="9">
    <source>
        <dbReference type="Proteomes" id="UP000823941"/>
    </source>
</evidence>
<dbReference type="SMART" id="SM00396">
    <property type="entry name" value="ZnF_UBR1"/>
    <property type="match status" value="1"/>
</dbReference>
<feature type="compositionally biased region" description="Low complexity" evidence="5">
    <location>
        <begin position="1878"/>
        <end position="1898"/>
    </location>
</feature>
<keyword evidence="3" id="KW-0862">Zinc</keyword>
<dbReference type="InterPro" id="IPR003126">
    <property type="entry name" value="Znf_UBR"/>
</dbReference>
<dbReference type="InterPro" id="IPR047509">
    <property type="entry name" value="UBR4-like_UBR-box"/>
</dbReference>
<evidence type="ECO:0000256" key="5">
    <source>
        <dbReference type="SAM" id="MobiDB-lite"/>
    </source>
</evidence>
<dbReference type="SUPFAM" id="SSF50978">
    <property type="entry name" value="WD40 repeat-like"/>
    <property type="match status" value="1"/>
</dbReference>
<feature type="region of interest" description="Disordered" evidence="5">
    <location>
        <begin position="1490"/>
        <end position="1517"/>
    </location>
</feature>
<evidence type="ECO:0000256" key="4">
    <source>
        <dbReference type="PROSITE-ProRule" id="PRU00508"/>
    </source>
</evidence>
<feature type="chain" id="PRO_5045710661" description="UBR-type domain-containing protein" evidence="6">
    <location>
        <begin position="20"/>
        <end position="1983"/>
    </location>
</feature>
<feature type="compositionally biased region" description="Pro residues" evidence="5">
    <location>
        <begin position="818"/>
        <end position="829"/>
    </location>
</feature>